<dbReference type="PRINTS" id="PR00162">
    <property type="entry name" value="RIESKE"/>
</dbReference>
<accession>A0A542EHW4</accession>
<evidence type="ECO:0000256" key="9">
    <source>
        <dbReference type="ARBA" id="ARBA00034078"/>
    </source>
</evidence>
<dbReference type="PROSITE" id="PS51257">
    <property type="entry name" value="PROKAR_LIPOPROTEIN"/>
    <property type="match status" value="1"/>
</dbReference>
<keyword evidence="5" id="KW-0408">Iron</keyword>
<dbReference type="InterPro" id="IPR014349">
    <property type="entry name" value="Rieske_Fe-S_prot"/>
</dbReference>
<sequence>MTDKKPFDADRRSVLRGMSIVAAAGGLAACSKEDQEAAKSTASDLGAKASSGAGEVSQSASSVVADAAVIPNSQVPVGSGFVDKAKLVVVSQPTEGQFKAFSNICTHQKCPMTKIDGDQIKCACHGSAFSLADGSVKNGPAEKPLDEKKVSVEGDDLKVT</sequence>
<dbReference type="AlphaFoldDB" id="A0A542EHW4"/>
<proteinExistence type="predicted"/>
<dbReference type="CDD" id="cd03467">
    <property type="entry name" value="Rieske"/>
    <property type="match status" value="1"/>
</dbReference>
<evidence type="ECO:0000313" key="13">
    <source>
        <dbReference type="Proteomes" id="UP000320806"/>
    </source>
</evidence>
<reference evidence="12 13" key="1">
    <citation type="submission" date="2019-06" db="EMBL/GenBank/DDBJ databases">
        <title>Sequencing the genomes of 1000 actinobacteria strains.</title>
        <authorList>
            <person name="Klenk H.-P."/>
        </authorList>
    </citation>
    <scope>NUCLEOTIDE SEQUENCE [LARGE SCALE GENOMIC DNA]</scope>
    <source>
        <strain evidence="12 13">DSM 19828</strain>
    </source>
</reference>
<feature type="domain" description="Rieske" evidence="11">
    <location>
        <begin position="67"/>
        <end position="159"/>
    </location>
</feature>
<comment type="caution">
    <text evidence="12">The sequence shown here is derived from an EMBL/GenBank/DDBJ whole genome shotgun (WGS) entry which is preliminary data.</text>
</comment>
<organism evidence="12 13">
    <name type="scientific">Yimella lutea</name>
    <dbReference type="NCBI Taxonomy" id="587872"/>
    <lineage>
        <taxon>Bacteria</taxon>
        <taxon>Bacillati</taxon>
        <taxon>Actinomycetota</taxon>
        <taxon>Actinomycetes</taxon>
        <taxon>Micrococcales</taxon>
        <taxon>Dermacoccaceae</taxon>
        <taxon>Yimella</taxon>
    </lineage>
</organism>
<dbReference type="SUPFAM" id="SSF50022">
    <property type="entry name" value="ISP domain"/>
    <property type="match status" value="1"/>
</dbReference>
<keyword evidence="7" id="KW-1015">Disulfide bond</keyword>
<protein>
    <recommendedName>
        <fullName evidence="2">Cytochrome bc1 complex Rieske iron-sulfur subunit</fullName>
    </recommendedName>
    <alternativeName>
        <fullName evidence="8">Cytochrome bc1 reductase complex subunit QcrA</fullName>
    </alternativeName>
</protein>
<evidence type="ECO:0000256" key="3">
    <source>
        <dbReference type="ARBA" id="ARBA00022714"/>
    </source>
</evidence>
<keyword evidence="3" id="KW-0001">2Fe-2S</keyword>
<evidence type="ECO:0000313" key="12">
    <source>
        <dbReference type="EMBL" id="TQJ14925.1"/>
    </source>
</evidence>
<dbReference type="GO" id="GO:0004497">
    <property type="term" value="F:monooxygenase activity"/>
    <property type="evidence" value="ECO:0007669"/>
    <property type="project" value="UniProtKB-ARBA"/>
</dbReference>
<evidence type="ECO:0000259" key="11">
    <source>
        <dbReference type="PROSITE" id="PS51296"/>
    </source>
</evidence>
<dbReference type="InterPro" id="IPR036922">
    <property type="entry name" value="Rieske_2Fe-2S_sf"/>
</dbReference>
<evidence type="ECO:0000256" key="4">
    <source>
        <dbReference type="ARBA" id="ARBA00022723"/>
    </source>
</evidence>
<dbReference type="Proteomes" id="UP000320806">
    <property type="component" value="Unassembled WGS sequence"/>
</dbReference>
<dbReference type="FunFam" id="2.102.10.10:FF:000016">
    <property type="entry name" value="Nitrite reductase/ring-hydroxylating ferredoxin subunit"/>
    <property type="match status" value="1"/>
</dbReference>
<dbReference type="PANTHER" id="PTHR10134">
    <property type="entry name" value="CYTOCHROME B-C1 COMPLEX SUBUNIT RIESKE, MITOCHONDRIAL"/>
    <property type="match status" value="1"/>
</dbReference>
<comment type="cofactor">
    <cofactor evidence="9">
        <name>[2Fe-2S] cluster</name>
        <dbReference type="ChEBI" id="CHEBI:190135"/>
    </cofactor>
</comment>
<dbReference type="GO" id="GO:0016705">
    <property type="term" value="F:oxidoreductase activity, acting on paired donors, with incorporation or reduction of molecular oxygen"/>
    <property type="evidence" value="ECO:0007669"/>
    <property type="project" value="UniProtKB-ARBA"/>
</dbReference>
<dbReference type="GO" id="GO:0046872">
    <property type="term" value="F:metal ion binding"/>
    <property type="evidence" value="ECO:0007669"/>
    <property type="project" value="UniProtKB-KW"/>
</dbReference>
<dbReference type="InterPro" id="IPR006311">
    <property type="entry name" value="TAT_signal"/>
</dbReference>
<dbReference type="Pfam" id="PF00355">
    <property type="entry name" value="Rieske"/>
    <property type="match status" value="1"/>
</dbReference>
<dbReference type="GO" id="GO:0051537">
    <property type="term" value="F:2 iron, 2 sulfur cluster binding"/>
    <property type="evidence" value="ECO:0007669"/>
    <property type="project" value="UniProtKB-KW"/>
</dbReference>
<feature type="region of interest" description="Disordered" evidence="10">
    <location>
        <begin position="133"/>
        <end position="160"/>
    </location>
</feature>
<evidence type="ECO:0000256" key="7">
    <source>
        <dbReference type="ARBA" id="ARBA00023157"/>
    </source>
</evidence>
<evidence type="ECO:0000256" key="10">
    <source>
        <dbReference type="SAM" id="MobiDB-lite"/>
    </source>
</evidence>
<evidence type="ECO:0000256" key="6">
    <source>
        <dbReference type="ARBA" id="ARBA00023014"/>
    </source>
</evidence>
<dbReference type="EMBL" id="VFMO01000001">
    <property type="protein sequence ID" value="TQJ14925.1"/>
    <property type="molecule type" value="Genomic_DNA"/>
</dbReference>
<feature type="compositionally biased region" description="Basic and acidic residues" evidence="10">
    <location>
        <begin position="143"/>
        <end position="160"/>
    </location>
</feature>
<keyword evidence="6" id="KW-0411">Iron-sulfur</keyword>
<dbReference type="PROSITE" id="PS51296">
    <property type="entry name" value="RIESKE"/>
    <property type="match status" value="1"/>
</dbReference>
<dbReference type="Gene3D" id="2.102.10.10">
    <property type="entry name" value="Rieske [2Fe-2S] iron-sulphur domain"/>
    <property type="match status" value="1"/>
</dbReference>
<keyword evidence="4" id="KW-0479">Metal-binding</keyword>
<comment type="function">
    <text evidence="1">Iron-sulfur subunit of the cytochrome bc1 complex, an essential component of the respiratory electron transport chain required for ATP synthesis. The bc1 complex catalyzes the oxidation of menaquinol and the reduction of cytochrome c in the respiratory chain. The bc1 complex operates through a Q-cycle mechanism that couples electron transfer to generation of the proton gradient that drives ATP synthesis.</text>
</comment>
<dbReference type="InterPro" id="IPR017941">
    <property type="entry name" value="Rieske_2Fe-2S"/>
</dbReference>
<evidence type="ECO:0000256" key="1">
    <source>
        <dbReference type="ARBA" id="ARBA00002494"/>
    </source>
</evidence>
<gene>
    <name evidence="12" type="ORF">FB459_2441</name>
</gene>
<dbReference type="GO" id="GO:0016020">
    <property type="term" value="C:membrane"/>
    <property type="evidence" value="ECO:0007669"/>
    <property type="project" value="InterPro"/>
</dbReference>
<evidence type="ECO:0000256" key="5">
    <source>
        <dbReference type="ARBA" id="ARBA00023004"/>
    </source>
</evidence>
<dbReference type="RefSeq" id="WP_211345185.1">
    <property type="nucleotide sequence ID" value="NZ_BAABCI010000006.1"/>
</dbReference>
<evidence type="ECO:0000256" key="8">
    <source>
        <dbReference type="ARBA" id="ARBA00029586"/>
    </source>
</evidence>
<keyword evidence="13" id="KW-1185">Reference proteome</keyword>
<dbReference type="InterPro" id="IPR005805">
    <property type="entry name" value="Rieske_Fe-S_prot_C"/>
</dbReference>
<dbReference type="PROSITE" id="PS51318">
    <property type="entry name" value="TAT"/>
    <property type="match status" value="1"/>
</dbReference>
<evidence type="ECO:0000256" key="2">
    <source>
        <dbReference type="ARBA" id="ARBA00015816"/>
    </source>
</evidence>
<name>A0A542EHW4_9MICO</name>